<accession>A0A249SN61</accession>
<dbReference type="KEGG" id="mchc:CK556_01530"/>
<evidence type="ECO:0000256" key="3">
    <source>
        <dbReference type="HAMAP-Rule" id="MF_00376"/>
    </source>
</evidence>
<dbReference type="STRING" id="1336232.GCA_000518825_00231"/>
<sequence>MIVGVYGTIGAGKTTISNKVKNLKFRMINADKIAREVIEYKNIQQQIKKAFPNCFTKEKLDRNKLRKLISSDEKSLNKLNSIVWPEIKNEILSEIQVKGGNIVIDAALLPELNLPIDQYIRVKATLLTTLYRIKKRDKKPFKETYSIYKQQNKRIKQYNLKNEIIIVNDLWTKKISLKQLNKKIFK</sequence>
<dbReference type="HAMAP" id="MF_00376">
    <property type="entry name" value="Dephospho_CoA_kinase"/>
    <property type="match status" value="1"/>
</dbReference>
<keyword evidence="2 3" id="KW-0067">ATP-binding</keyword>
<dbReference type="Proteomes" id="UP000232229">
    <property type="component" value="Chromosome"/>
</dbReference>
<feature type="binding site" evidence="3">
    <location>
        <begin position="10"/>
        <end position="15"/>
    </location>
    <ligand>
        <name>ATP</name>
        <dbReference type="ChEBI" id="CHEBI:30616"/>
    </ligand>
</feature>
<keyword evidence="1 3" id="KW-0547">Nucleotide-binding</keyword>
<comment type="similarity">
    <text evidence="3">Belongs to the CoaE family.</text>
</comment>
<dbReference type="EMBL" id="CP023173">
    <property type="protein sequence ID" value="ASZ09037.1"/>
    <property type="molecule type" value="Genomic_DNA"/>
</dbReference>
<dbReference type="NCBIfam" id="TIGR00152">
    <property type="entry name" value="dephospho-CoA kinase"/>
    <property type="match status" value="1"/>
</dbReference>
<keyword evidence="3" id="KW-0173">Coenzyme A biosynthesis</keyword>
<evidence type="ECO:0000256" key="4">
    <source>
        <dbReference type="NCBIfam" id="TIGR00152"/>
    </source>
</evidence>
<dbReference type="SUPFAM" id="SSF52540">
    <property type="entry name" value="P-loop containing nucleoside triphosphate hydrolases"/>
    <property type="match status" value="1"/>
</dbReference>
<keyword evidence="3 5" id="KW-0418">Kinase</keyword>
<comment type="subcellular location">
    <subcellularLocation>
        <location evidence="3">Cytoplasm</location>
    </subcellularLocation>
</comment>
<comment type="function">
    <text evidence="3">Catalyzes the phosphorylation of the 3'-hydroxyl group of dephosphocoenzyme A to form coenzyme A.</text>
</comment>
<dbReference type="GO" id="GO:0015937">
    <property type="term" value="P:coenzyme A biosynthetic process"/>
    <property type="evidence" value="ECO:0007669"/>
    <property type="project" value="UniProtKB-UniRule"/>
</dbReference>
<dbReference type="InterPro" id="IPR027417">
    <property type="entry name" value="P-loop_NTPase"/>
</dbReference>
<reference evidence="5 6" key="1">
    <citation type="submission" date="2017-08" db="EMBL/GenBank/DDBJ databases">
        <title>Complete Genome Sequence of Mesoplasma chauliocola.</title>
        <authorList>
            <person name="Knight T.F.Jr."/>
            <person name="Citino T."/>
        </authorList>
    </citation>
    <scope>NUCLEOTIDE SEQUENCE [LARGE SCALE GENOMIC DNA]</scope>
    <source>
        <strain evidence="5 6">CHPA-2</strain>
    </source>
</reference>
<organism evidence="5 6">
    <name type="scientific">Mesoplasma chauliocola</name>
    <dbReference type="NCBI Taxonomy" id="216427"/>
    <lineage>
        <taxon>Bacteria</taxon>
        <taxon>Bacillati</taxon>
        <taxon>Mycoplasmatota</taxon>
        <taxon>Mollicutes</taxon>
        <taxon>Entomoplasmatales</taxon>
        <taxon>Entomoplasmataceae</taxon>
        <taxon>Mesoplasma</taxon>
    </lineage>
</organism>
<evidence type="ECO:0000256" key="2">
    <source>
        <dbReference type="ARBA" id="ARBA00022840"/>
    </source>
</evidence>
<dbReference type="GO" id="GO:0005737">
    <property type="term" value="C:cytoplasm"/>
    <property type="evidence" value="ECO:0007669"/>
    <property type="project" value="UniProtKB-SubCell"/>
</dbReference>
<dbReference type="UniPathway" id="UPA00241">
    <property type="reaction ID" value="UER00356"/>
</dbReference>
<evidence type="ECO:0000313" key="5">
    <source>
        <dbReference type="EMBL" id="ASZ09037.1"/>
    </source>
</evidence>
<gene>
    <name evidence="3 5" type="primary">coaE</name>
    <name evidence="5" type="ORF">CK556_01530</name>
</gene>
<dbReference type="Gene3D" id="3.40.50.300">
    <property type="entry name" value="P-loop containing nucleotide triphosphate hydrolases"/>
    <property type="match status" value="1"/>
</dbReference>
<evidence type="ECO:0000256" key="1">
    <source>
        <dbReference type="ARBA" id="ARBA00022741"/>
    </source>
</evidence>
<name>A0A249SN61_9MOLU</name>
<keyword evidence="3" id="KW-0808">Transferase</keyword>
<dbReference type="AlphaFoldDB" id="A0A249SN61"/>
<keyword evidence="6" id="KW-1185">Reference proteome</keyword>
<protein>
    <recommendedName>
        <fullName evidence="3 4">Dephospho-CoA kinase</fullName>
        <ecNumber evidence="3 4">2.7.1.24</ecNumber>
    </recommendedName>
    <alternativeName>
        <fullName evidence="3">Dephosphocoenzyme A kinase</fullName>
    </alternativeName>
</protein>
<dbReference type="EC" id="2.7.1.24" evidence="3 4"/>
<dbReference type="GO" id="GO:0005524">
    <property type="term" value="F:ATP binding"/>
    <property type="evidence" value="ECO:0007669"/>
    <property type="project" value="UniProtKB-UniRule"/>
</dbReference>
<dbReference type="RefSeq" id="WP_027875321.1">
    <property type="nucleotide sequence ID" value="NZ_CP023173.1"/>
</dbReference>
<dbReference type="GO" id="GO:0004140">
    <property type="term" value="F:dephospho-CoA kinase activity"/>
    <property type="evidence" value="ECO:0007669"/>
    <property type="project" value="UniProtKB-UniRule"/>
</dbReference>
<proteinExistence type="inferred from homology"/>
<dbReference type="Pfam" id="PF01121">
    <property type="entry name" value="CoaE"/>
    <property type="match status" value="1"/>
</dbReference>
<dbReference type="PROSITE" id="PS51219">
    <property type="entry name" value="DPCK"/>
    <property type="match status" value="1"/>
</dbReference>
<dbReference type="InterPro" id="IPR001977">
    <property type="entry name" value="Depp_CoAkinase"/>
</dbReference>
<dbReference type="CDD" id="cd02022">
    <property type="entry name" value="DPCK"/>
    <property type="match status" value="1"/>
</dbReference>
<keyword evidence="3" id="KW-0963">Cytoplasm</keyword>
<comment type="pathway">
    <text evidence="3">Cofactor biosynthesis; coenzyme A biosynthesis; CoA from (R)-pantothenate: step 5/5.</text>
</comment>
<evidence type="ECO:0000313" key="6">
    <source>
        <dbReference type="Proteomes" id="UP000232229"/>
    </source>
</evidence>
<comment type="catalytic activity">
    <reaction evidence="3">
        <text>3'-dephospho-CoA + ATP = ADP + CoA + H(+)</text>
        <dbReference type="Rhea" id="RHEA:18245"/>
        <dbReference type="ChEBI" id="CHEBI:15378"/>
        <dbReference type="ChEBI" id="CHEBI:30616"/>
        <dbReference type="ChEBI" id="CHEBI:57287"/>
        <dbReference type="ChEBI" id="CHEBI:57328"/>
        <dbReference type="ChEBI" id="CHEBI:456216"/>
        <dbReference type="EC" id="2.7.1.24"/>
    </reaction>
</comment>